<evidence type="ECO:0000313" key="2">
    <source>
        <dbReference type="EMBL" id="KXA95752.1"/>
    </source>
</evidence>
<feature type="transmembrane region" description="Helical" evidence="1">
    <location>
        <begin position="73"/>
        <end position="93"/>
    </location>
</feature>
<dbReference type="EMBL" id="LHXO01000006">
    <property type="protein sequence ID" value="KXA95752.1"/>
    <property type="molecule type" value="Genomic_DNA"/>
</dbReference>
<sequence length="95" mass="10249">MMSIESLYPVVISAVFPLVLGLLIGAIVKSALKYLLGVLAVLAVAPYFGYEKLPKMGEFIDMAREGFGLGKDFYGFLPIHSGFFVVGAAIGFWKA</sequence>
<proteinExistence type="predicted"/>
<organism evidence="2 3">
    <name type="scientific">candidate division MSBL1 archaeon SCGC-AAA259E19</name>
    <dbReference type="NCBI Taxonomy" id="1698264"/>
    <lineage>
        <taxon>Archaea</taxon>
        <taxon>Methanobacteriati</taxon>
        <taxon>Methanobacteriota</taxon>
        <taxon>candidate division MSBL1</taxon>
    </lineage>
</organism>
<keyword evidence="1" id="KW-0812">Transmembrane</keyword>
<keyword evidence="1" id="KW-1133">Transmembrane helix</keyword>
<accession>A0A133UNF4</accession>
<gene>
    <name evidence="2" type="ORF">AKJ65_00815</name>
</gene>
<feature type="transmembrane region" description="Helical" evidence="1">
    <location>
        <begin position="34"/>
        <end position="53"/>
    </location>
</feature>
<dbReference type="AlphaFoldDB" id="A0A133UNF4"/>
<keyword evidence="1" id="KW-0472">Membrane</keyword>
<name>A0A133UNF4_9EURY</name>
<keyword evidence="3" id="KW-1185">Reference proteome</keyword>
<protein>
    <submittedName>
        <fullName evidence="2">Uncharacterized protein</fullName>
    </submittedName>
</protein>
<comment type="caution">
    <text evidence="2">The sequence shown here is derived from an EMBL/GenBank/DDBJ whole genome shotgun (WGS) entry which is preliminary data.</text>
</comment>
<evidence type="ECO:0000256" key="1">
    <source>
        <dbReference type="SAM" id="Phobius"/>
    </source>
</evidence>
<reference evidence="2 3" key="1">
    <citation type="journal article" date="2016" name="Sci. Rep.">
        <title>Metabolic traits of an uncultured archaeal lineage -MSBL1- from brine pools of the Red Sea.</title>
        <authorList>
            <person name="Mwirichia R."/>
            <person name="Alam I."/>
            <person name="Rashid M."/>
            <person name="Vinu M."/>
            <person name="Ba-Alawi W."/>
            <person name="Anthony Kamau A."/>
            <person name="Kamanda Ngugi D."/>
            <person name="Goker M."/>
            <person name="Klenk H.P."/>
            <person name="Bajic V."/>
            <person name="Stingl U."/>
        </authorList>
    </citation>
    <scope>NUCLEOTIDE SEQUENCE [LARGE SCALE GENOMIC DNA]</scope>
    <source>
        <strain evidence="2">SCGC-AAA259E19</strain>
    </source>
</reference>
<feature type="transmembrane region" description="Helical" evidence="1">
    <location>
        <begin position="7"/>
        <end position="28"/>
    </location>
</feature>
<evidence type="ECO:0000313" key="3">
    <source>
        <dbReference type="Proteomes" id="UP000070284"/>
    </source>
</evidence>
<dbReference type="Proteomes" id="UP000070284">
    <property type="component" value="Unassembled WGS sequence"/>
</dbReference>